<feature type="coiled-coil region" evidence="1">
    <location>
        <begin position="194"/>
        <end position="235"/>
    </location>
</feature>
<evidence type="ECO:0000313" key="5">
    <source>
        <dbReference type="Proteomes" id="UP000307440"/>
    </source>
</evidence>
<feature type="compositionally biased region" description="Basic residues" evidence="2">
    <location>
        <begin position="569"/>
        <end position="578"/>
    </location>
</feature>
<feature type="region of interest" description="Disordered" evidence="2">
    <location>
        <begin position="252"/>
        <end position="302"/>
    </location>
</feature>
<feature type="coiled-coil region" evidence="1">
    <location>
        <begin position="83"/>
        <end position="159"/>
    </location>
</feature>
<feature type="compositionally biased region" description="Polar residues" evidence="2">
    <location>
        <begin position="539"/>
        <end position="554"/>
    </location>
</feature>
<feature type="compositionally biased region" description="Basic and acidic residues" evidence="2">
    <location>
        <begin position="45"/>
        <end position="65"/>
    </location>
</feature>
<gene>
    <name evidence="4" type="ORF">FA15DRAFT_662534</name>
</gene>
<feature type="region of interest" description="Disordered" evidence="2">
    <location>
        <begin position="314"/>
        <end position="339"/>
    </location>
</feature>
<reference evidence="4 5" key="1">
    <citation type="journal article" date="2019" name="Nat. Ecol. Evol.">
        <title>Megaphylogeny resolves global patterns of mushroom evolution.</title>
        <authorList>
            <person name="Varga T."/>
            <person name="Krizsan K."/>
            <person name="Foldi C."/>
            <person name="Dima B."/>
            <person name="Sanchez-Garcia M."/>
            <person name="Sanchez-Ramirez S."/>
            <person name="Szollosi G.J."/>
            <person name="Szarkandi J.G."/>
            <person name="Papp V."/>
            <person name="Albert L."/>
            <person name="Andreopoulos W."/>
            <person name="Angelini C."/>
            <person name="Antonin V."/>
            <person name="Barry K.W."/>
            <person name="Bougher N.L."/>
            <person name="Buchanan P."/>
            <person name="Buyck B."/>
            <person name="Bense V."/>
            <person name="Catcheside P."/>
            <person name="Chovatia M."/>
            <person name="Cooper J."/>
            <person name="Damon W."/>
            <person name="Desjardin D."/>
            <person name="Finy P."/>
            <person name="Geml J."/>
            <person name="Haridas S."/>
            <person name="Hughes K."/>
            <person name="Justo A."/>
            <person name="Karasinski D."/>
            <person name="Kautmanova I."/>
            <person name="Kiss B."/>
            <person name="Kocsube S."/>
            <person name="Kotiranta H."/>
            <person name="LaButti K.M."/>
            <person name="Lechner B.E."/>
            <person name="Liimatainen K."/>
            <person name="Lipzen A."/>
            <person name="Lukacs Z."/>
            <person name="Mihaltcheva S."/>
            <person name="Morgado L.N."/>
            <person name="Niskanen T."/>
            <person name="Noordeloos M.E."/>
            <person name="Ohm R.A."/>
            <person name="Ortiz-Santana B."/>
            <person name="Ovrebo C."/>
            <person name="Racz N."/>
            <person name="Riley R."/>
            <person name="Savchenko A."/>
            <person name="Shiryaev A."/>
            <person name="Soop K."/>
            <person name="Spirin V."/>
            <person name="Szebenyi C."/>
            <person name="Tomsovsky M."/>
            <person name="Tulloss R.E."/>
            <person name="Uehling J."/>
            <person name="Grigoriev I.V."/>
            <person name="Vagvolgyi C."/>
            <person name="Papp T."/>
            <person name="Martin F.M."/>
            <person name="Miettinen O."/>
            <person name="Hibbett D.S."/>
            <person name="Nagy L.G."/>
        </authorList>
    </citation>
    <scope>NUCLEOTIDE SEQUENCE [LARGE SCALE GENOMIC DNA]</scope>
    <source>
        <strain evidence="4 5">CBS 121175</strain>
    </source>
</reference>
<feature type="domain" description="DUF6697" evidence="3">
    <location>
        <begin position="367"/>
        <end position="535"/>
    </location>
</feature>
<name>A0A5C3LF84_COPMA</name>
<evidence type="ECO:0000256" key="1">
    <source>
        <dbReference type="SAM" id="Coils"/>
    </source>
</evidence>
<dbReference type="Pfam" id="PF20411">
    <property type="entry name" value="DUF6697"/>
    <property type="match status" value="1"/>
</dbReference>
<dbReference type="STRING" id="230819.A0A5C3LF84"/>
<dbReference type="OrthoDB" id="2757553at2759"/>
<dbReference type="AlphaFoldDB" id="A0A5C3LF84"/>
<proteinExistence type="predicted"/>
<keyword evidence="5" id="KW-1185">Reference proteome</keyword>
<sequence>MNTDDPFWNQVVQRWADATQESKRLKDEKSVLERERNELQQQLDRLGRDGRDMRNDRNSEQKRDLCANNAPDPVERSVDLGQLQALESGIQRAQESYKKIEEQLRENNGKIQDLANNNERLRRERSEVEGKCQGLSQELERTRSSLQDALKQNELLRKQLSASTRVSRVKEEDPEMTITFLPGEEIEKLYKPRIASLERNIETLSRANLELKHDNKRMQQELDIVSQKLSKYKNTNQSFQDKLVKLGELTRQKTSSLHSRTSSLASGSQMDARSIKSERTPSTSSRLRVVSAPGHRPPIKAPARLAVPPTIIDLTNAEDGTPDEDQAPTPRPPFTTVKHTPLSRRNQLSGFPTITPNVVVSELSNAFSREFMTSALGGSIQPLIVRVARQGNIAKKTDIHSYLCPSLDHNPWCPTAPGHHGYIFVGLGREKTTFAVPEIHNVFAGLSKTKSKDTRRFRYLGKYEAVRVSPLSVAEWNSLDLRVRSTYAKTTKEKTKDSRPSNAIIGAYDNGELRVPCVQLKCIGFDEELYSALVAEANASSPTNKSASSGSQPSKRALDDYEADIDSTRKRRTMAKAS</sequence>
<feature type="compositionally biased region" description="Basic and acidic residues" evidence="2">
    <location>
        <begin position="20"/>
        <end position="38"/>
    </location>
</feature>
<dbReference type="InterPro" id="IPR046520">
    <property type="entry name" value="DUF6697"/>
</dbReference>
<feature type="region of interest" description="Disordered" evidence="2">
    <location>
        <begin position="539"/>
        <end position="578"/>
    </location>
</feature>
<evidence type="ECO:0000313" key="4">
    <source>
        <dbReference type="EMBL" id="TFK30556.1"/>
    </source>
</evidence>
<feature type="region of interest" description="Disordered" evidence="2">
    <location>
        <begin position="19"/>
        <end position="74"/>
    </location>
</feature>
<dbReference type="PANTHER" id="PTHR23159">
    <property type="entry name" value="CENTROSOMAL PROTEIN 2"/>
    <property type="match status" value="1"/>
</dbReference>
<protein>
    <recommendedName>
        <fullName evidence="3">DUF6697 domain-containing protein</fullName>
    </recommendedName>
</protein>
<evidence type="ECO:0000256" key="2">
    <source>
        <dbReference type="SAM" id="MobiDB-lite"/>
    </source>
</evidence>
<dbReference type="EMBL" id="ML210146">
    <property type="protein sequence ID" value="TFK30556.1"/>
    <property type="molecule type" value="Genomic_DNA"/>
</dbReference>
<keyword evidence="1" id="KW-0175">Coiled coil</keyword>
<dbReference type="Proteomes" id="UP000307440">
    <property type="component" value="Unassembled WGS sequence"/>
</dbReference>
<evidence type="ECO:0000259" key="3">
    <source>
        <dbReference type="Pfam" id="PF20411"/>
    </source>
</evidence>
<organism evidence="4 5">
    <name type="scientific">Coprinopsis marcescibilis</name>
    <name type="common">Agaric fungus</name>
    <name type="synonym">Psathyrella marcescibilis</name>
    <dbReference type="NCBI Taxonomy" id="230819"/>
    <lineage>
        <taxon>Eukaryota</taxon>
        <taxon>Fungi</taxon>
        <taxon>Dikarya</taxon>
        <taxon>Basidiomycota</taxon>
        <taxon>Agaricomycotina</taxon>
        <taxon>Agaricomycetes</taxon>
        <taxon>Agaricomycetidae</taxon>
        <taxon>Agaricales</taxon>
        <taxon>Agaricineae</taxon>
        <taxon>Psathyrellaceae</taxon>
        <taxon>Coprinopsis</taxon>
    </lineage>
</organism>
<dbReference type="PANTHER" id="PTHR23159:SF60">
    <property type="entry name" value="SPINDLE ASSEMBLY ABNORMAL PROTEIN 4"/>
    <property type="match status" value="1"/>
</dbReference>
<feature type="compositionally biased region" description="Low complexity" evidence="2">
    <location>
        <begin position="254"/>
        <end position="268"/>
    </location>
</feature>
<accession>A0A5C3LF84</accession>